<keyword evidence="12" id="KW-0539">Nucleus</keyword>
<evidence type="ECO:0000256" key="5">
    <source>
        <dbReference type="ARBA" id="ARBA00022692"/>
    </source>
</evidence>
<feature type="transmembrane region" description="Helical" evidence="13">
    <location>
        <begin position="6"/>
        <end position="29"/>
    </location>
</feature>
<keyword evidence="9" id="KW-0811">Translocation</keyword>
<evidence type="ECO:0000256" key="6">
    <source>
        <dbReference type="ARBA" id="ARBA00022816"/>
    </source>
</evidence>
<comment type="subcellular location">
    <subcellularLocation>
        <location evidence="1">Nucleus membrane</location>
        <topology evidence="1">Multi-pass membrane protein</topology>
    </subcellularLocation>
    <subcellularLocation>
        <location evidence="2">Nucleus</location>
        <location evidence="2">Nuclear pore complex</location>
    </subcellularLocation>
</comment>
<dbReference type="GO" id="GO:0070762">
    <property type="term" value="C:nuclear pore transmembrane ring"/>
    <property type="evidence" value="ECO:0007669"/>
    <property type="project" value="TreeGrafter"/>
</dbReference>
<dbReference type="InterPro" id="IPR019049">
    <property type="entry name" value="Nucleoporin_prot_Ndc1/Nup"/>
</dbReference>
<dbReference type="PANTHER" id="PTHR13269">
    <property type="entry name" value="NUCLEOPORIN NDC1"/>
    <property type="match status" value="1"/>
</dbReference>
<evidence type="ECO:0000256" key="7">
    <source>
        <dbReference type="ARBA" id="ARBA00022927"/>
    </source>
</evidence>
<keyword evidence="4" id="KW-0813">Transport</keyword>
<dbReference type="GO" id="GO:0030674">
    <property type="term" value="F:protein-macromolecule adaptor activity"/>
    <property type="evidence" value="ECO:0007669"/>
    <property type="project" value="TreeGrafter"/>
</dbReference>
<proteinExistence type="evidence at transcript level"/>
<dbReference type="EMBL" id="GANP01015783">
    <property type="protein sequence ID" value="JAB68685.1"/>
    <property type="molecule type" value="mRNA"/>
</dbReference>
<keyword evidence="5 13" id="KW-0812">Transmembrane</keyword>
<protein>
    <submittedName>
        <fullName evidence="14">Putative nucleoporin ndc1</fullName>
    </submittedName>
</protein>
<accession>V5GET6</accession>
<organism evidence="14">
    <name type="scientific">Ixodes ricinus</name>
    <name type="common">Common tick</name>
    <name type="synonym">Acarus ricinus</name>
    <dbReference type="NCBI Taxonomy" id="34613"/>
    <lineage>
        <taxon>Eukaryota</taxon>
        <taxon>Metazoa</taxon>
        <taxon>Ecdysozoa</taxon>
        <taxon>Arthropoda</taxon>
        <taxon>Chelicerata</taxon>
        <taxon>Arachnida</taxon>
        <taxon>Acari</taxon>
        <taxon>Parasitiformes</taxon>
        <taxon>Ixodida</taxon>
        <taxon>Ixodoidea</taxon>
        <taxon>Ixodidae</taxon>
        <taxon>Ixodinae</taxon>
        <taxon>Ixodes</taxon>
    </lineage>
</organism>
<evidence type="ECO:0000256" key="2">
    <source>
        <dbReference type="ARBA" id="ARBA00004567"/>
    </source>
</evidence>
<dbReference type="Pfam" id="PF09531">
    <property type="entry name" value="Ndc1_Nup"/>
    <property type="match status" value="1"/>
</dbReference>
<evidence type="ECO:0000256" key="11">
    <source>
        <dbReference type="ARBA" id="ARBA00023136"/>
    </source>
</evidence>
<reference evidence="14" key="1">
    <citation type="journal article" date="2015" name="Sci. Rep.">
        <title>Tissue- and time-dependent transcription in Ixodes ricinus salivary glands and midguts when blood feeding on the vertebrate host.</title>
        <authorList>
            <person name="Kotsyfakis M."/>
            <person name="Schwarz A."/>
            <person name="Erhart J."/>
            <person name="Ribeiro J.M."/>
        </authorList>
    </citation>
    <scope>NUCLEOTIDE SEQUENCE</scope>
    <source>
        <tissue evidence="14">Salivary gland and midgut</tissue>
    </source>
</reference>
<evidence type="ECO:0000256" key="8">
    <source>
        <dbReference type="ARBA" id="ARBA00022989"/>
    </source>
</evidence>
<evidence type="ECO:0000256" key="9">
    <source>
        <dbReference type="ARBA" id="ARBA00023010"/>
    </source>
</evidence>
<comment type="similarity">
    <text evidence="3">Belongs to the NDC1 family.</text>
</comment>
<dbReference type="AlphaFoldDB" id="V5GET6"/>
<keyword evidence="11 13" id="KW-0472">Membrane</keyword>
<evidence type="ECO:0000256" key="4">
    <source>
        <dbReference type="ARBA" id="ARBA00022448"/>
    </source>
</evidence>
<dbReference type="GO" id="GO:0006999">
    <property type="term" value="P:nuclear pore organization"/>
    <property type="evidence" value="ECO:0007669"/>
    <property type="project" value="TreeGrafter"/>
</dbReference>
<keyword evidence="6" id="KW-0509">mRNA transport</keyword>
<evidence type="ECO:0000256" key="10">
    <source>
        <dbReference type="ARBA" id="ARBA00023132"/>
    </source>
</evidence>
<evidence type="ECO:0000256" key="3">
    <source>
        <dbReference type="ARBA" id="ARBA00005760"/>
    </source>
</evidence>
<keyword evidence="10" id="KW-0906">Nuclear pore complex</keyword>
<keyword evidence="7" id="KW-0653">Protein transport</keyword>
<evidence type="ECO:0000256" key="13">
    <source>
        <dbReference type="SAM" id="Phobius"/>
    </source>
</evidence>
<name>V5GET6_IXORI</name>
<dbReference type="GO" id="GO:0051028">
    <property type="term" value="P:mRNA transport"/>
    <property type="evidence" value="ECO:0007669"/>
    <property type="project" value="UniProtKB-KW"/>
</dbReference>
<evidence type="ECO:0000313" key="14">
    <source>
        <dbReference type="EMBL" id="JAB68685.1"/>
    </source>
</evidence>
<dbReference type="PANTHER" id="PTHR13269:SF6">
    <property type="entry name" value="NUCLEOPORIN NDC1"/>
    <property type="match status" value="1"/>
</dbReference>
<sequence>MTASTLWYHLLSIMATLVLSLYHIANVEVAPMVHASRLSQLWQYANPRSLAHAVLHAFLGGVAVRALLGLSQGRYSELVVGCGGAERHRCLNEGHIFLVLHGVFTGVLLHLRRLSGRQHCLSFPVIQLKFANARSQVNLVLRKAVLDCLKSCYVFYGLYYLLGSIPKGWISYNFGMDMWAEGSLQSLGVLVDLGLLWAIVCTGATLRAVEELSLYLRDVCFTERLQFPVGVQYEAERVKQLVQAMGSQDCPLLHCLAFLDFRHLAEYSPRRRAQVFAISTPGGHPLHWNALCETCLGMVRSFSKALSDTEALPPLKATPTFATQPAPPSALNESLARMRKLVPERQPPGTMMSPLSAGAPKPPAVEPPLLVKAVEALKKKPFVAYFVAELPEVKSRTLFAQCQPLIWAIEGLCLLVCASYKEDKYGVVQATLPDILATLLDTEQALEKHLKRCASLRRTANAGTSREVLLRRSLAASLSSGLYQIACTFNKHLGGLNLAEEQRRRLKQFVDFNR</sequence>
<dbReference type="GO" id="GO:0015031">
    <property type="term" value="P:protein transport"/>
    <property type="evidence" value="ECO:0007669"/>
    <property type="project" value="UniProtKB-KW"/>
</dbReference>
<evidence type="ECO:0000256" key="12">
    <source>
        <dbReference type="ARBA" id="ARBA00023242"/>
    </source>
</evidence>
<evidence type="ECO:0000256" key="1">
    <source>
        <dbReference type="ARBA" id="ARBA00004232"/>
    </source>
</evidence>
<dbReference type="GO" id="GO:0031965">
    <property type="term" value="C:nuclear membrane"/>
    <property type="evidence" value="ECO:0007669"/>
    <property type="project" value="UniProtKB-SubCell"/>
</dbReference>
<keyword evidence="8 13" id="KW-1133">Transmembrane helix</keyword>